<reference evidence="5" key="1">
    <citation type="submission" date="2011-02" db="EMBL/GenBank/DDBJ databases">
        <title>The complete sequence of chromosome of Deinococcus proteolyticus DSM 20540.</title>
        <authorList>
            <consortium name="US DOE Joint Genome Institute (JGI-PGF)"/>
            <person name="Lucas S."/>
            <person name="Copeland A."/>
            <person name="Lapidus A."/>
            <person name="Bruce D."/>
            <person name="Goodwin L."/>
            <person name="Pitluck S."/>
            <person name="Kyrpides N."/>
            <person name="Mavromatis K."/>
            <person name="Pagani I."/>
            <person name="Ivanova N."/>
            <person name="Ovchinnikova G."/>
            <person name="Zeytun A."/>
            <person name="Detter J.C."/>
            <person name="Han C."/>
            <person name="Land M."/>
            <person name="Hauser L."/>
            <person name="Markowitz V."/>
            <person name="Cheng J.-F."/>
            <person name="Hugenholtz P."/>
            <person name="Woyke T."/>
            <person name="Wu D."/>
            <person name="Pukall R."/>
            <person name="Steenblock K."/>
            <person name="Brambilla E."/>
            <person name="Klenk H.-P."/>
            <person name="Eisen J.A."/>
        </authorList>
    </citation>
    <scope>NUCLEOTIDE SEQUENCE [LARGE SCALE GENOMIC DNA]</scope>
    <source>
        <strain evidence="5">ATCC 35074 / DSM 20540 / JCM 6276 / NBRC 101906 / NCIMB 13154 / VKM Ac-1939 / CCM 2703 / MRP</strain>
    </source>
</reference>
<name>F0RK45_DEIPM</name>
<accession>F0RK45</accession>
<gene>
    <name evidence="4" type="ordered locus">Deipr_0434</name>
</gene>
<dbReference type="PANTHER" id="PTHR11124">
    <property type="entry name" value="VACUOLAR SORTING PROTEIN VPS29"/>
    <property type="match status" value="1"/>
</dbReference>
<dbReference type="EC" id="3.1.4.-" evidence="2"/>
<comment type="cofactor">
    <cofactor evidence="2">
        <name>a divalent metal cation</name>
        <dbReference type="ChEBI" id="CHEBI:60240"/>
    </cofactor>
</comment>
<keyword evidence="5" id="KW-1185">Reference proteome</keyword>
<dbReference type="RefSeq" id="WP_013614213.1">
    <property type="nucleotide sequence ID" value="NC_015161.1"/>
</dbReference>
<feature type="domain" description="Calcineurin-like phosphoesterase" evidence="3">
    <location>
        <begin position="1"/>
        <end position="140"/>
    </location>
</feature>
<dbReference type="KEGG" id="dpt:Deipr_0434"/>
<dbReference type="SUPFAM" id="SSF56300">
    <property type="entry name" value="Metallo-dependent phosphatases"/>
    <property type="match status" value="1"/>
</dbReference>
<dbReference type="NCBIfam" id="TIGR00040">
    <property type="entry name" value="yfcE"/>
    <property type="match status" value="1"/>
</dbReference>
<organism evidence="4 5">
    <name type="scientific">Deinococcus proteolyticus (strain ATCC 35074 / DSM 20540 / JCM 6276 / NBRC 101906 / NCIMB 13154 / VKM Ac-1939 / CCM 2703 / MRP)</name>
    <dbReference type="NCBI Taxonomy" id="693977"/>
    <lineage>
        <taxon>Bacteria</taxon>
        <taxon>Thermotogati</taxon>
        <taxon>Deinococcota</taxon>
        <taxon>Deinococci</taxon>
        <taxon>Deinococcales</taxon>
        <taxon>Deinococcaceae</taxon>
        <taxon>Deinococcus</taxon>
    </lineage>
</organism>
<dbReference type="InterPro" id="IPR000979">
    <property type="entry name" value="Phosphodiesterase_MJ0936/Vps29"/>
</dbReference>
<dbReference type="STRING" id="693977.Deipr_0434"/>
<comment type="similarity">
    <text evidence="1 2">Belongs to the metallophosphoesterase superfamily. YfcE family.</text>
</comment>
<dbReference type="eggNOG" id="COG0622">
    <property type="taxonomic scope" value="Bacteria"/>
</dbReference>
<dbReference type="GO" id="GO:0046872">
    <property type="term" value="F:metal ion binding"/>
    <property type="evidence" value="ECO:0007669"/>
    <property type="project" value="UniProtKB-KW"/>
</dbReference>
<dbReference type="GO" id="GO:0016787">
    <property type="term" value="F:hydrolase activity"/>
    <property type="evidence" value="ECO:0007669"/>
    <property type="project" value="UniProtKB-UniRule"/>
</dbReference>
<dbReference type="HOGENOM" id="CLU_063749_3_1_0"/>
<sequence>MRALVLSDTHGLLRPEVLALLPQAELVIHAGDVGKPEVLSALQQAATGPVHAVRGNVDTSSSLSDLPATELIEAGGRFLYLLHRLDDLDLSPQAAGIDAVIFGHTHRPEQRREGGVLYLNPGSVGPRRFSLPVACAWLDLPSLDVTPVHL</sequence>
<evidence type="ECO:0000259" key="3">
    <source>
        <dbReference type="Pfam" id="PF12850"/>
    </source>
</evidence>
<dbReference type="Pfam" id="PF12850">
    <property type="entry name" value="Metallophos_2"/>
    <property type="match status" value="1"/>
</dbReference>
<dbReference type="EMBL" id="CP002536">
    <property type="protein sequence ID" value="ADY25604.1"/>
    <property type="molecule type" value="Genomic_DNA"/>
</dbReference>
<reference evidence="4 5" key="2">
    <citation type="journal article" date="2012" name="Stand. Genomic Sci.">
        <title>Complete genome sequence of the orange-red pigmented, radioresistant Deinococcus proteolyticus type strain (MRP(T)).</title>
        <authorList>
            <person name="Copeland A."/>
            <person name="Zeytun A."/>
            <person name="Yassawong M."/>
            <person name="Nolan M."/>
            <person name="Lucas S."/>
            <person name="Hammon N."/>
            <person name="Deshpande S."/>
            <person name="Cheng J.F."/>
            <person name="Han C."/>
            <person name="Tapia R."/>
            <person name="Goodwin L.A."/>
            <person name="Pitluck S."/>
            <person name="Mavromatis K."/>
            <person name="Liolios K."/>
            <person name="Pagani I."/>
            <person name="Ivanova N."/>
            <person name="Mikhailova N."/>
            <person name="Pati A."/>
            <person name="Chen A."/>
            <person name="Palaniappan K."/>
            <person name="Land M."/>
            <person name="Hauser L."/>
            <person name="Jeffries C.D."/>
            <person name="Brambilla E.M."/>
            <person name="Rohde M."/>
            <person name="Sikorski J."/>
            <person name="Pukall R."/>
            <person name="Goker M."/>
            <person name="Detter J.C."/>
            <person name="Woyke T."/>
            <person name="Bristow J."/>
            <person name="Eisen J.A."/>
            <person name="Markowitz V."/>
            <person name="Hugenholtz P."/>
            <person name="Kyrpides N.C."/>
            <person name="Klenk H.P."/>
            <person name="Lapidus A."/>
        </authorList>
    </citation>
    <scope>NUCLEOTIDE SEQUENCE [LARGE SCALE GENOMIC DNA]</scope>
    <source>
        <strain evidence="5">ATCC 35074 / DSM 20540 / JCM 6276 / NBRC 101906 / NCIMB 13154 / VKM Ac-1939 / CCM 2703 / MRP</strain>
    </source>
</reference>
<evidence type="ECO:0000313" key="4">
    <source>
        <dbReference type="EMBL" id="ADY25604.1"/>
    </source>
</evidence>
<evidence type="ECO:0000256" key="1">
    <source>
        <dbReference type="ARBA" id="ARBA00008950"/>
    </source>
</evidence>
<dbReference type="InterPro" id="IPR029052">
    <property type="entry name" value="Metallo-depent_PP-like"/>
</dbReference>
<protein>
    <recommendedName>
        <fullName evidence="2">Phosphoesterase</fullName>
        <ecNumber evidence="2">3.1.4.-</ecNumber>
    </recommendedName>
</protein>
<dbReference type="Proteomes" id="UP000007718">
    <property type="component" value="Chromosome"/>
</dbReference>
<proteinExistence type="inferred from homology"/>
<dbReference type="AlphaFoldDB" id="F0RK45"/>
<evidence type="ECO:0000313" key="5">
    <source>
        <dbReference type="Proteomes" id="UP000007718"/>
    </source>
</evidence>
<dbReference type="Gene3D" id="3.60.21.10">
    <property type="match status" value="1"/>
</dbReference>
<dbReference type="InterPro" id="IPR024654">
    <property type="entry name" value="Calcineurin-like_PHP_lpxH"/>
</dbReference>
<evidence type="ECO:0000256" key="2">
    <source>
        <dbReference type="RuleBase" id="RU362039"/>
    </source>
</evidence>
<dbReference type="OrthoDB" id="9800565at2"/>
<keyword evidence="2" id="KW-0479">Metal-binding</keyword>